<dbReference type="FunFam" id="3.40.50.1360:FF:000003">
    <property type="entry name" value="Glucosamine-6-phosphate deaminase"/>
    <property type="match status" value="1"/>
</dbReference>
<evidence type="ECO:0000313" key="8">
    <source>
        <dbReference type="Proteomes" id="UP001320154"/>
    </source>
</evidence>
<dbReference type="Proteomes" id="UP001320178">
    <property type="component" value="Unassembled WGS sequence"/>
</dbReference>
<evidence type="ECO:0000313" key="9">
    <source>
        <dbReference type="Proteomes" id="UP001320178"/>
    </source>
</evidence>
<comment type="subunit">
    <text evidence="4">Homohexamer.</text>
</comment>
<feature type="domain" description="Glucosamine/galactosamine-6-phosphate isomerase" evidence="5">
    <location>
        <begin position="10"/>
        <end position="226"/>
    </location>
</feature>
<gene>
    <name evidence="4 7" type="primary">nagB</name>
    <name evidence="6" type="ORF">HOP60_11985</name>
    <name evidence="7" type="ORF">HOP61_03930</name>
</gene>
<comment type="function">
    <text evidence="4">Catalyzes the reversible isomerization-deamination of glucosamine 6-phosphate (GlcN6P) to form fructose 6-phosphate (Fru6P) and ammonium ion.</text>
</comment>
<dbReference type="GO" id="GO:0004342">
    <property type="term" value="F:glucosamine-6-phosphate deaminase activity"/>
    <property type="evidence" value="ECO:0007669"/>
    <property type="project" value="UniProtKB-UniRule"/>
</dbReference>
<keyword evidence="2 4" id="KW-0378">Hydrolase</keyword>
<dbReference type="GO" id="GO:0005975">
    <property type="term" value="P:carbohydrate metabolic process"/>
    <property type="evidence" value="ECO:0007669"/>
    <property type="project" value="InterPro"/>
</dbReference>
<accession>A0AAW4YQB4</accession>
<feature type="active site" description="For ring-opening step" evidence="4">
    <location>
        <position position="143"/>
    </location>
</feature>
<dbReference type="CDD" id="cd01399">
    <property type="entry name" value="GlcN6P_deaminase"/>
    <property type="match status" value="1"/>
</dbReference>
<dbReference type="SUPFAM" id="SSF100950">
    <property type="entry name" value="NagB/RpiA/CoA transferase-like"/>
    <property type="match status" value="1"/>
</dbReference>
<comment type="caution">
    <text evidence="4">Lacks conserved residue(s) required for the propagation of feature annotation.</text>
</comment>
<proteinExistence type="inferred from homology"/>
<evidence type="ECO:0000256" key="1">
    <source>
        <dbReference type="ARBA" id="ARBA00000644"/>
    </source>
</evidence>
<organism evidence="7 9">
    <name type="scientific">Billgrantia desiderata</name>
    <dbReference type="NCBI Taxonomy" id="52021"/>
    <lineage>
        <taxon>Bacteria</taxon>
        <taxon>Pseudomonadati</taxon>
        <taxon>Pseudomonadota</taxon>
        <taxon>Gammaproteobacteria</taxon>
        <taxon>Oceanospirillales</taxon>
        <taxon>Halomonadaceae</taxon>
        <taxon>Billgrantia</taxon>
    </lineage>
</organism>
<dbReference type="RefSeq" id="WP_086511255.1">
    <property type="nucleotide sequence ID" value="NZ_FNVC01000013.1"/>
</dbReference>
<dbReference type="GO" id="GO:0019262">
    <property type="term" value="P:N-acetylneuraminate catabolic process"/>
    <property type="evidence" value="ECO:0007669"/>
    <property type="project" value="UniProtKB-UniRule"/>
</dbReference>
<dbReference type="InterPro" id="IPR018321">
    <property type="entry name" value="Glucosamine6P_isomerase_CS"/>
</dbReference>
<feature type="active site" description="Proton acceptor; for enolization step" evidence="4">
    <location>
        <position position="67"/>
    </location>
</feature>
<reference evidence="7" key="1">
    <citation type="submission" date="2020-05" db="EMBL/GenBank/DDBJ databases">
        <authorList>
            <person name="Wang L."/>
            <person name="Shao Z."/>
        </authorList>
    </citation>
    <scope>NUCLEOTIDE SEQUENCE</scope>
    <source>
        <strain evidence="6">MCCC 1A05748</strain>
        <strain evidence="7">MCCC 1A05776</strain>
    </source>
</reference>
<dbReference type="Pfam" id="PF01182">
    <property type="entry name" value="Glucosamine_iso"/>
    <property type="match status" value="1"/>
</dbReference>
<dbReference type="GO" id="GO:0006046">
    <property type="term" value="P:N-acetylglucosamine catabolic process"/>
    <property type="evidence" value="ECO:0007669"/>
    <property type="project" value="UniProtKB-UniRule"/>
</dbReference>
<evidence type="ECO:0000256" key="2">
    <source>
        <dbReference type="ARBA" id="ARBA00022801"/>
    </source>
</evidence>
<protein>
    <recommendedName>
        <fullName evidence="4">Glucosamine-6-phosphate deaminase</fullName>
        <ecNumber evidence="4">3.5.99.6</ecNumber>
    </recommendedName>
    <alternativeName>
        <fullName evidence="4">GlcN6P deaminase</fullName>
        <shortName evidence="4">GNPDA</shortName>
    </alternativeName>
    <alternativeName>
        <fullName evidence="4">Glucosamine-6-phosphate isomerase</fullName>
    </alternativeName>
</protein>
<dbReference type="GO" id="GO:0042802">
    <property type="term" value="F:identical protein binding"/>
    <property type="evidence" value="ECO:0007669"/>
    <property type="project" value="TreeGrafter"/>
</dbReference>
<evidence type="ECO:0000256" key="4">
    <source>
        <dbReference type="HAMAP-Rule" id="MF_01241"/>
    </source>
</evidence>
<dbReference type="PROSITE" id="PS01161">
    <property type="entry name" value="GLC_GALNAC_ISOMERASE"/>
    <property type="match status" value="1"/>
</dbReference>
<dbReference type="EMBL" id="JABFTQ010000007">
    <property type="protein sequence ID" value="MCE8047447.1"/>
    <property type="molecule type" value="Genomic_DNA"/>
</dbReference>
<dbReference type="NCBIfam" id="TIGR00502">
    <property type="entry name" value="nagB"/>
    <property type="match status" value="1"/>
</dbReference>
<comment type="caution">
    <text evidence="7">The sequence shown here is derived from an EMBL/GenBank/DDBJ whole genome shotgun (WGS) entry which is preliminary data.</text>
</comment>
<dbReference type="Proteomes" id="UP001320154">
    <property type="component" value="Unassembled WGS sequence"/>
</dbReference>
<sequence>MDLIIVHNVERMAQLGANIIQQQLSAKPDSVLGLATGATPLALYRELVVRHQATRLTLDQLTTFNLDEYLGLGPDHPASYAHYMRRHLFGPLQLDPQRTHLPDGLAPDPQAEARRYEAQLQAAGGVDLQLLGIGLNGHIGFNEPGSPLDSRTRVVRLSATTLAANRRHFPADAEMPTHAITLGIGNILEARHLLLLATGRAKARAVAEALEGPVTATLPASVLQRHPNVSVILDAAAAAALSPALTRQARRLDTEPAS</sequence>
<comment type="pathway">
    <text evidence="4">Amino-sugar metabolism; N-acetylneuraminate degradation; D-fructose 6-phosphate from N-acetylneuraminate: step 5/5.</text>
</comment>
<name>A0AAW4YQB4_9GAMM</name>
<feature type="active site" description="For ring-opening step" evidence="4">
    <location>
        <position position="136"/>
    </location>
</feature>
<evidence type="ECO:0000256" key="3">
    <source>
        <dbReference type="ARBA" id="ARBA00023277"/>
    </source>
</evidence>
<comment type="catalytic activity">
    <reaction evidence="1 4">
        <text>alpha-D-glucosamine 6-phosphate + H2O = beta-D-fructose 6-phosphate + NH4(+)</text>
        <dbReference type="Rhea" id="RHEA:12172"/>
        <dbReference type="ChEBI" id="CHEBI:15377"/>
        <dbReference type="ChEBI" id="CHEBI:28938"/>
        <dbReference type="ChEBI" id="CHEBI:57634"/>
        <dbReference type="ChEBI" id="CHEBI:75989"/>
        <dbReference type="EC" id="3.5.99.6"/>
    </reaction>
</comment>
<keyword evidence="8" id="KW-1185">Reference proteome</keyword>
<reference evidence="7 8" key="2">
    <citation type="journal article" date="2021" name="Front. Microbiol.">
        <title>Aerobic Denitrification and Heterotrophic Sulfur Oxidation in the Genus Halomonas Revealed by Six Novel Species Characterizations and Genome-Based Analysis.</title>
        <authorList>
            <person name="Wang L."/>
            <person name="Shao Z."/>
        </authorList>
    </citation>
    <scope>NUCLEOTIDE SEQUENCE</scope>
    <source>
        <strain evidence="6 8">MCCC 1A05748</strain>
        <strain evidence="7">MCCC 1A05776</strain>
    </source>
</reference>
<dbReference type="PANTHER" id="PTHR11280:SF5">
    <property type="entry name" value="GLUCOSAMINE-6-PHOSPHATE ISOMERASE"/>
    <property type="match status" value="1"/>
</dbReference>
<evidence type="ECO:0000313" key="6">
    <source>
        <dbReference type="EMBL" id="MCE8047447.1"/>
    </source>
</evidence>
<dbReference type="PANTHER" id="PTHR11280">
    <property type="entry name" value="GLUCOSAMINE-6-PHOSPHATE ISOMERASE"/>
    <property type="match status" value="1"/>
</dbReference>
<dbReference type="EC" id="3.5.99.6" evidence="4"/>
<keyword evidence="3 4" id="KW-0119">Carbohydrate metabolism</keyword>
<dbReference type="InterPro" id="IPR004547">
    <property type="entry name" value="Glucosamine6P_isomerase"/>
</dbReference>
<dbReference type="InterPro" id="IPR037171">
    <property type="entry name" value="NagB/RpiA_transferase-like"/>
</dbReference>
<evidence type="ECO:0000259" key="5">
    <source>
        <dbReference type="Pfam" id="PF01182"/>
    </source>
</evidence>
<comment type="similarity">
    <text evidence="4">Belongs to the glucosamine/galactosamine-6-phosphate isomerase family. NagB subfamily.</text>
</comment>
<dbReference type="AlphaFoldDB" id="A0AAW4YQB4"/>
<dbReference type="HAMAP" id="MF_01241">
    <property type="entry name" value="GlcN6P_deamin"/>
    <property type="match status" value="1"/>
</dbReference>
<feature type="active site" description="Proton acceptor; for ring-opening step" evidence="4">
    <location>
        <position position="138"/>
    </location>
</feature>
<dbReference type="EMBL" id="JABFTS010000001">
    <property type="protein sequence ID" value="MCE8050442.1"/>
    <property type="molecule type" value="Genomic_DNA"/>
</dbReference>
<evidence type="ECO:0000313" key="7">
    <source>
        <dbReference type="EMBL" id="MCE8050442.1"/>
    </source>
</evidence>
<dbReference type="InterPro" id="IPR006148">
    <property type="entry name" value="Glc/Gal-6P_isomerase"/>
</dbReference>
<dbReference type="GO" id="GO:0006043">
    <property type="term" value="P:glucosamine catabolic process"/>
    <property type="evidence" value="ECO:0007669"/>
    <property type="project" value="TreeGrafter"/>
</dbReference>
<dbReference type="GO" id="GO:0005737">
    <property type="term" value="C:cytoplasm"/>
    <property type="evidence" value="ECO:0007669"/>
    <property type="project" value="TreeGrafter"/>
</dbReference>
<dbReference type="Gene3D" id="3.40.50.1360">
    <property type="match status" value="1"/>
</dbReference>